<dbReference type="Proteomes" id="UP000692954">
    <property type="component" value="Unassembled WGS sequence"/>
</dbReference>
<protein>
    <submittedName>
        <fullName evidence="1">Uncharacterized protein</fullName>
    </submittedName>
</protein>
<dbReference type="OrthoDB" id="301719at2759"/>
<name>A0A8S1KBV8_9CILI</name>
<evidence type="ECO:0000313" key="1">
    <source>
        <dbReference type="EMBL" id="CAD8052538.1"/>
    </source>
</evidence>
<sequence>MMAQADFIEFKASRSHSQYKLDFIDFDDFAYNLNKTIYNFQKSQQGKTIDKICKFRRAKSFLEVNNHGSTNAIYQTFSRNAPGFDENETKELMELILQLEYLFILYHKFYPDQSNPILLTSYLNCLIYNKEKYFDNYTNDISETLQMSILRNSQQRIIEEKTDENLLKFLVNEINRRNKYKKNMQLIRNDLNKFQKLQQNYEIQRKTKQLEHTKSNMLVASLKIIFQNEQNHIVNVRFPLIDKNKSLCLDFDKLLKQGDIHDLFKQWNYYIDITSSHSEITLLISIIQDLLQEDSQIIKSILEQIQDESIIYAQKIILQIGALTQFCPKCLTVMDRSHKEIAILLQSKLQQQLSNLQINENLNIQKQVMFMQNSQEELQKENQRHSLENALLQLNNLKMCLIPQGLLSQLFFIHRYCDDGNQIEEEEEEQSNQIQIQEKQIHDSPLQPQLENSQIKFNRQFVRQASRRTSLISFGYSEMQAEYQNFEPLRQKLTDMKIHSTVYMGNVDKKEWKKLFDKIKQEKIKKDFFKTTSISSNSSFDLNCNDEKFLKQMKIFLQNQQMRRQ</sequence>
<accession>A0A8S1KBV8</accession>
<organism evidence="1 2">
    <name type="scientific">Paramecium sonneborni</name>
    <dbReference type="NCBI Taxonomy" id="65129"/>
    <lineage>
        <taxon>Eukaryota</taxon>
        <taxon>Sar</taxon>
        <taxon>Alveolata</taxon>
        <taxon>Ciliophora</taxon>
        <taxon>Intramacronucleata</taxon>
        <taxon>Oligohymenophorea</taxon>
        <taxon>Peniculida</taxon>
        <taxon>Parameciidae</taxon>
        <taxon>Paramecium</taxon>
    </lineage>
</organism>
<gene>
    <name evidence="1" type="ORF">PSON_ATCC_30995.1.T0060504</name>
</gene>
<keyword evidence="2" id="KW-1185">Reference proteome</keyword>
<reference evidence="1" key="1">
    <citation type="submission" date="2021-01" db="EMBL/GenBank/DDBJ databases">
        <authorList>
            <consortium name="Genoscope - CEA"/>
            <person name="William W."/>
        </authorList>
    </citation>
    <scope>NUCLEOTIDE SEQUENCE</scope>
</reference>
<evidence type="ECO:0000313" key="2">
    <source>
        <dbReference type="Proteomes" id="UP000692954"/>
    </source>
</evidence>
<proteinExistence type="predicted"/>
<dbReference type="AlphaFoldDB" id="A0A8S1KBV8"/>
<dbReference type="EMBL" id="CAJJDN010000006">
    <property type="protein sequence ID" value="CAD8052538.1"/>
    <property type="molecule type" value="Genomic_DNA"/>
</dbReference>
<comment type="caution">
    <text evidence="1">The sequence shown here is derived from an EMBL/GenBank/DDBJ whole genome shotgun (WGS) entry which is preliminary data.</text>
</comment>